<gene>
    <name evidence="9" type="ORF">H0E82_09385</name>
</gene>
<dbReference type="GO" id="GO:0016780">
    <property type="term" value="F:phosphotransferase activity, for other substituted phosphate groups"/>
    <property type="evidence" value="ECO:0007669"/>
    <property type="project" value="InterPro"/>
</dbReference>
<name>A0A7Z0QT54_9GAMM</name>
<evidence type="ECO:0000256" key="7">
    <source>
        <dbReference type="PIRSR" id="PIRSR600715-1"/>
    </source>
</evidence>
<dbReference type="GO" id="GO:0009103">
    <property type="term" value="P:lipopolysaccharide biosynthetic process"/>
    <property type="evidence" value="ECO:0007669"/>
    <property type="project" value="TreeGrafter"/>
</dbReference>
<dbReference type="GO" id="GO:0046872">
    <property type="term" value="F:metal ion binding"/>
    <property type="evidence" value="ECO:0007669"/>
    <property type="project" value="UniProtKB-KW"/>
</dbReference>
<feature type="binding site" evidence="7">
    <location>
        <position position="196"/>
    </location>
    <ligand>
        <name>Mg(2+)</name>
        <dbReference type="ChEBI" id="CHEBI:18420"/>
    </ligand>
</feature>
<evidence type="ECO:0000313" key="9">
    <source>
        <dbReference type="EMBL" id="NYZ62973.1"/>
    </source>
</evidence>
<sequence>MQASVLAPVCATIFVTALVGTWLARRYALRRRLVDLPGERRSHVHATPRGGGIAIVAAVLPVLLWLAWAGSFGAMWLAAAVGFVMVAGIGWVDDHRSLSPWLRLGIHATAAATLAAGMAWAGQPLWWCLCICVLAVGLVNVWNFMDGIDGLATTQAMLVAIACGLLSGHVLPLAVLAACAGFLPFNTPRARIFLGDVGSGALGFLIACLFASLPAPDAAPATLLLLLPVSAFMIDAALTLGARMLRGERWWMPHVQHVYQRLVQHGASHMAATLGYAAWTFVAVGLLAILGRQAPAPIFGAVATWYLLTAATWLVLRVRLDRRTPPSRKRLDD</sequence>
<evidence type="ECO:0000313" key="10">
    <source>
        <dbReference type="Proteomes" id="UP000589896"/>
    </source>
</evidence>
<keyword evidence="7" id="KW-0460">Magnesium</keyword>
<dbReference type="InterPro" id="IPR000715">
    <property type="entry name" value="Glycosyl_transferase_4"/>
</dbReference>
<reference evidence="9 10" key="1">
    <citation type="submission" date="2020-07" db="EMBL/GenBank/DDBJ databases">
        <title>isolation of Luteimonas sp. SJ-16.</title>
        <authorList>
            <person name="Huang X.-X."/>
            <person name="Xu L."/>
            <person name="Sun J.-Q."/>
        </authorList>
    </citation>
    <scope>NUCLEOTIDE SEQUENCE [LARGE SCALE GENOMIC DNA]</scope>
    <source>
        <strain evidence="9 10">SJ-16</strain>
    </source>
</reference>
<organism evidence="9 10">
    <name type="scientific">Luteimonas deserti</name>
    <dbReference type="NCBI Taxonomy" id="2752306"/>
    <lineage>
        <taxon>Bacteria</taxon>
        <taxon>Pseudomonadati</taxon>
        <taxon>Pseudomonadota</taxon>
        <taxon>Gammaproteobacteria</taxon>
        <taxon>Lysobacterales</taxon>
        <taxon>Lysobacteraceae</taxon>
        <taxon>Luteimonas</taxon>
    </lineage>
</organism>
<feature type="transmembrane region" description="Helical" evidence="8">
    <location>
        <begin position="74"/>
        <end position="92"/>
    </location>
</feature>
<keyword evidence="4 8" id="KW-0812">Transmembrane</keyword>
<keyword evidence="5 8" id="KW-1133">Transmembrane helix</keyword>
<evidence type="ECO:0000256" key="1">
    <source>
        <dbReference type="ARBA" id="ARBA00004651"/>
    </source>
</evidence>
<evidence type="ECO:0000256" key="4">
    <source>
        <dbReference type="ARBA" id="ARBA00022692"/>
    </source>
</evidence>
<comment type="caution">
    <text evidence="9">The sequence shown here is derived from an EMBL/GenBank/DDBJ whole genome shotgun (WGS) entry which is preliminary data.</text>
</comment>
<evidence type="ECO:0000256" key="2">
    <source>
        <dbReference type="ARBA" id="ARBA00022475"/>
    </source>
</evidence>
<dbReference type="GO" id="GO:0044038">
    <property type="term" value="P:cell wall macromolecule biosynthetic process"/>
    <property type="evidence" value="ECO:0007669"/>
    <property type="project" value="TreeGrafter"/>
</dbReference>
<comment type="cofactor">
    <cofactor evidence="7">
        <name>Mg(2+)</name>
        <dbReference type="ChEBI" id="CHEBI:18420"/>
    </cofactor>
</comment>
<evidence type="ECO:0000256" key="6">
    <source>
        <dbReference type="ARBA" id="ARBA00023136"/>
    </source>
</evidence>
<keyword evidence="6 8" id="KW-0472">Membrane</keyword>
<dbReference type="GO" id="GO:0071555">
    <property type="term" value="P:cell wall organization"/>
    <property type="evidence" value="ECO:0007669"/>
    <property type="project" value="TreeGrafter"/>
</dbReference>
<dbReference type="PANTHER" id="PTHR22926">
    <property type="entry name" value="PHOSPHO-N-ACETYLMURAMOYL-PENTAPEPTIDE-TRANSFERASE"/>
    <property type="match status" value="1"/>
</dbReference>
<keyword evidence="10" id="KW-1185">Reference proteome</keyword>
<feature type="transmembrane region" description="Helical" evidence="8">
    <location>
        <begin position="125"/>
        <end position="145"/>
    </location>
</feature>
<accession>A0A7Z0QT54</accession>
<feature type="transmembrane region" description="Helical" evidence="8">
    <location>
        <begin position="192"/>
        <end position="213"/>
    </location>
</feature>
<proteinExistence type="predicted"/>
<keyword evidence="7" id="KW-0479">Metal-binding</keyword>
<evidence type="ECO:0000256" key="3">
    <source>
        <dbReference type="ARBA" id="ARBA00022679"/>
    </source>
</evidence>
<evidence type="ECO:0000256" key="8">
    <source>
        <dbReference type="SAM" id="Phobius"/>
    </source>
</evidence>
<evidence type="ECO:0000256" key="5">
    <source>
        <dbReference type="ARBA" id="ARBA00022989"/>
    </source>
</evidence>
<dbReference type="PANTHER" id="PTHR22926:SF3">
    <property type="entry name" value="UNDECAPRENYL-PHOSPHATE ALPHA-N-ACETYLGLUCOSAMINYL 1-PHOSPHATE TRANSFERASE"/>
    <property type="match status" value="1"/>
</dbReference>
<feature type="binding site" evidence="7">
    <location>
        <position position="143"/>
    </location>
    <ligand>
        <name>Mg(2+)</name>
        <dbReference type="ChEBI" id="CHEBI:18420"/>
    </ligand>
</feature>
<feature type="transmembrane region" description="Helical" evidence="8">
    <location>
        <begin position="296"/>
        <end position="320"/>
    </location>
</feature>
<dbReference type="Pfam" id="PF00953">
    <property type="entry name" value="Glycos_transf_4"/>
    <property type="match status" value="1"/>
</dbReference>
<feature type="transmembrane region" description="Helical" evidence="8">
    <location>
        <begin position="157"/>
        <end position="185"/>
    </location>
</feature>
<feature type="transmembrane region" description="Helical" evidence="8">
    <location>
        <begin position="266"/>
        <end position="290"/>
    </location>
</feature>
<keyword evidence="3" id="KW-0808">Transferase</keyword>
<dbReference type="GO" id="GO:0005886">
    <property type="term" value="C:plasma membrane"/>
    <property type="evidence" value="ECO:0007669"/>
    <property type="project" value="UniProtKB-SubCell"/>
</dbReference>
<comment type="subcellular location">
    <subcellularLocation>
        <location evidence="1">Cell membrane</location>
        <topology evidence="1">Multi-pass membrane protein</topology>
    </subcellularLocation>
</comment>
<keyword evidence="2" id="KW-1003">Cell membrane</keyword>
<feature type="transmembrane region" description="Helical" evidence="8">
    <location>
        <begin position="6"/>
        <end position="24"/>
    </location>
</feature>
<protein>
    <submittedName>
        <fullName evidence="9">Lipopolysaccharide biosynthesis protein</fullName>
    </submittedName>
</protein>
<feature type="transmembrane region" description="Helical" evidence="8">
    <location>
        <begin position="225"/>
        <end position="245"/>
    </location>
</feature>
<dbReference type="Proteomes" id="UP000589896">
    <property type="component" value="Unassembled WGS sequence"/>
</dbReference>
<dbReference type="EMBL" id="JACCJZ010000017">
    <property type="protein sequence ID" value="NYZ62973.1"/>
    <property type="molecule type" value="Genomic_DNA"/>
</dbReference>
<feature type="transmembrane region" description="Helical" evidence="8">
    <location>
        <begin position="50"/>
        <end position="68"/>
    </location>
</feature>
<dbReference type="AlphaFoldDB" id="A0A7Z0QT54"/>
<dbReference type="RefSeq" id="WP_180545203.1">
    <property type="nucleotide sequence ID" value="NZ_JACCJZ010000017.1"/>
</dbReference>